<dbReference type="SUPFAM" id="SSF55729">
    <property type="entry name" value="Acyl-CoA N-acyltransferases (Nat)"/>
    <property type="match status" value="1"/>
</dbReference>
<evidence type="ECO:0000313" key="2">
    <source>
        <dbReference type="EMBL" id="ODR47014.1"/>
    </source>
</evidence>
<evidence type="ECO:0000313" key="4">
    <source>
        <dbReference type="Proteomes" id="UP000094271"/>
    </source>
</evidence>
<accession>A0A1E3UCH1</accession>
<dbReference type="RefSeq" id="WP_069410824.1">
    <property type="nucleotide sequence ID" value="NZ_JAQCZP010000003.1"/>
</dbReference>
<dbReference type="PROSITE" id="PS51186">
    <property type="entry name" value="GNAT"/>
    <property type="match status" value="1"/>
</dbReference>
<name>A0A1E3UCH1_9FIRM</name>
<dbReference type="Gene3D" id="3.40.630.30">
    <property type="match status" value="1"/>
</dbReference>
<comment type="caution">
    <text evidence="2">The sequence shown here is derived from an EMBL/GenBank/DDBJ whole genome shotgun (WGS) entry which is preliminary data.</text>
</comment>
<evidence type="ECO:0000313" key="3">
    <source>
        <dbReference type="EMBL" id="ODR49833.1"/>
    </source>
</evidence>
<gene>
    <name evidence="2" type="ORF">BEI59_23620</name>
    <name evidence="3" type="ORF">BEI63_22175</name>
</gene>
<dbReference type="Proteomes" id="UP000094271">
    <property type="component" value="Unassembled WGS sequence"/>
</dbReference>
<dbReference type="EMBL" id="MEHD01000036">
    <property type="protein sequence ID" value="ODR49833.1"/>
    <property type="molecule type" value="Genomic_DNA"/>
</dbReference>
<dbReference type="Pfam" id="PF00583">
    <property type="entry name" value="Acetyltransf_1"/>
    <property type="match status" value="1"/>
</dbReference>
<protein>
    <submittedName>
        <fullName evidence="2">GNAT family N-acetyltransferase</fullName>
    </submittedName>
</protein>
<dbReference type="Proteomes" id="UP000094869">
    <property type="component" value="Unassembled WGS sequence"/>
</dbReference>
<dbReference type="InterPro" id="IPR016181">
    <property type="entry name" value="Acyl_CoA_acyltransferase"/>
</dbReference>
<keyword evidence="2" id="KW-0808">Transferase</keyword>
<feature type="domain" description="N-acetyltransferase" evidence="1">
    <location>
        <begin position="2"/>
        <end position="160"/>
    </location>
</feature>
<keyword evidence="5" id="KW-1185">Reference proteome</keyword>
<dbReference type="EMBL" id="MEHA01000021">
    <property type="protein sequence ID" value="ODR47014.1"/>
    <property type="molecule type" value="Genomic_DNA"/>
</dbReference>
<reference evidence="3 5" key="1">
    <citation type="submission" date="2016-08" db="EMBL/GenBank/DDBJ databases">
        <title>Characterization of Isolates of Eisenbergiella tayi Derived from Blood Cultures, Using Whole Genome Sequencing.</title>
        <authorList>
            <person name="Bernier A.-M."/>
            <person name="Burdz T."/>
            <person name="Wiebe D."/>
            <person name="Bernard K."/>
        </authorList>
    </citation>
    <scope>NUCLEOTIDE SEQUENCE [LARGE SCALE GENOMIC DNA]</scope>
    <source>
        <strain evidence="3 5">NML120146</strain>
    </source>
</reference>
<dbReference type="AlphaFoldDB" id="A0A1E3UCH1"/>
<evidence type="ECO:0000313" key="5">
    <source>
        <dbReference type="Proteomes" id="UP000094869"/>
    </source>
</evidence>
<organism evidence="2 4">
    <name type="scientific">Eisenbergiella tayi</name>
    <dbReference type="NCBI Taxonomy" id="1432052"/>
    <lineage>
        <taxon>Bacteria</taxon>
        <taxon>Bacillati</taxon>
        <taxon>Bacillota</taxon>
        <taxon>Clostridia</taxon>
        <taxon>Lachnospirales</taxon>
        <taxon>Lachnospiraceae</taxon>
        <taxon>Eisenbergiella</taxon>
    </lineage>
</organism>
<dbReference type="GO" id="GO:0016747">
    <property type="term" value="F:acyltransferase activity, transferring groups other than amino-acyl groups"/>
    <property type="evidence" value="ECO:0007669"/>
    <property type="project" value="InterPro"/>
</dbReference>
<evidence type="ECO:0000259" key="1">
    <source>
        <dbReference type="PROSITE" id="PS51186"/>
    </source>
</evidence>
<sequence length="160" mass="18949">MVCFRKFTEFPRGTMYNILNDAYSYDPRNKIIWDENWQESDNFFYDNPDIADKYGLVTCIEDFPIGFVTWDPRHRPEYVEIGHNGIREKFKGKGYGHMQLAEAVRRIKEYDGLQRIIVCTNSNLIAPKNYESVGFKLYNRKENNTESAYTGAYLYYSMNL</sequence>
<proteinExistence type="predicted"/>
<dbReference type="InterPro" id="IPR000182">
    <property type="entry name" value="GNAT_dom"/>
</dbReference>
<reference evidence="2 4" key="2">
    <citation type="submission" date="2016-08" db="EMBL/GenBank/DDBJ databases">
        <authorList>
            <person name="Seilhamer J.J."/>
        </authorList>
    </citation>
    <scope>NUCLEOTIDE SEQUENCE [LARGE SCALE GENOMIC DNA]</scope>
    <source>
        <strain evidence="2 4">NML150140-1</strain>
    </source>
</reference>